<dbReference type="CDD" id="cd04301">
    <property type="entry name" value="NAT_SF"/>
    <property type="match status" value="1"/>
</dbReference>
<dbReference type="InterPro" id="IPR049202">
    <property type="entry name" value="DUF6817"/>
</dbReference>
<proteinExistence type="predicted"/>
<keyword evidence="1" id="KW-0808">Transferase</keyword>
<dbReference type="PROSITE" id="PS51186">
    <property type="entry name" value="GNAT"/>
    <property type="match status" value="1"/>
</dbReference>
<accession>A0A6L3NNM4</accession>
<dbReference type="PANTHER" id="PTHR37391:SF2">
    <property type="entry name" value="E3 UBIQUITIN-PROTEIN LIGASE"/>
    <property type="match status" value="1"/>
</dbReference>
<evidence type="ECO:0000313" key="2">
    <source>
        <dbReference type="Proteomes" id="UP000473571"/>
    </source>
</evidence>
<dbReference type="Proteomes" id="UP000473571">
    <property type="component" value="Unassembled WGS sequence"/>
</dbReference>
<evidence type="ECO:0000313" key="1">
    <source>
        <dbReference type="EMBL" id="KAB0685192.1"/>
    </source>
</evidence>
<protein>
    <submittedName>
        <fullName evidence="1">GNAT family N-acetyltransferase</fullName>
    </submittedName>
</protein>
<sequence>MTRRSHEEQVAFLIEAGAGQVSHSGRTFLDHLIGVENLLKRWGCDGDVQAAGLFHSVYGTNRFKKTLVGLHARPLVSQVIGSEAEELAFLFCSSERPQAWLDACSTGKLIDRRSGKARAVPKAMLGSLIEMECANLIEQGSGKKFLQSVLAMAKRTGLALRASIIDEILMQSTTRENHEKVTRLAIGSARPAEYSAIVTLARQLQVDSRYVSLRFDEPAAKRFIASAASDPNQCVFVARFDGEPQGFLLGGLHELSWTNAKVAVCEHLYVAPRQRGLTGLRLLHEFKRWARTAGAVELRVLDTFGDNAARSRAYFERLGLDNTGGSFVLWL</sequence>
<dbReference type="Gene3D" id="1.10.3210.10">
    <property type="entry name" value="Hypothetical protein af1432"/>
    <property type="match status" value="1"/>
</dbReference>
<dbReference type="SUPFAM" id="SSF55729">
    <property type="entry name" value="Acyl-CoA N-acyltransferases (Nat)"/>
    <property type="match status" value="1"/>
</dbReference>
<dbReference type="InterPro" id="IPR016181">
    <property type="entry name" value="Acyl_CoA_acyltransferase"/>
</dbReference>
<name>A0A6L3NNM4_9BURK</name>
<dbReference type="EMBL" id="VZOL01000034">
    <property type="protein sequence ID" value="KAB0685192.1"/>
    <property type="molecule type" value="Genomic_DNA"/>
</dbReference>
<dbReference type="PANTHER" id="PTHR37391">
    <property type="entry name" value="E3 UBIQUITIN-PROTEIN LIGASE"/>
    <property type="match status" value="1"/>
</dbReference>
<dbReference type="AlphaFoldDB" id="A0A6L3NNM4"/>
<dbReference type="InterPro" id="IPR000182">
    <property type="entry name" value="GNAT_dom"/>
</dbReference>
<comment type="caution">
    <text evidence="1">The sequence shown here is derived from an EMBL/GenBank/DDBJ whole genome shotgun (WGS) entry which is preliminary data.</text>
</comment>
<gene>
    <name evidence="1" type="ORF">F7R13_05515</name>
</gene>
<dbReference type="Pfam" id="PF00583">
    <property type="entry name" value="Acetyltransf_1"/>
    <property type="match status" value="1"/>
</dbReference>
<reference evidence="1 2" key="1">
    <citation type="submission" date="2019-09" db="EMBL/GenBank/DDBJ databases">
        <title>Draft genome sequences of 48 bacterial type strains from the CCUG.</title>
        <authorList>
            <person name="Tunovic T."/>
            <person name="Pineiro-Iglesias B."/>
            <person name="Unosson C."/>
            <person name="Inganas E."/>
            <person name="Ohlen M."/>
            <person name="Cardew S."/>
            <person name="Jensie-Markopoulos S."/>
            <person name="Salva-Serra F."/>
            <person name="Jaen-Luchoro D."/>
            <person name="Karlsson R."/>
            <person name="Svensson-Stadler L."/>
            <person name="Chun J."/>
            <person name="Moore E."/>
        </authorList>
    </citation>
    <scope>NUCLEOTIDE SEQUENCE [LARGE SCALE GENOMIC DNA]</scope>
    <source>
        <strain evidence="1 2">CCUG 65687</strain>
    </source>
</reference>
<dbReference type="Gene3D" id="3.40.630.30">
    <property type="match status" value="1"/>
</dbReference>
<dbReference type="GO" id="GO:0016747">
    <property type="term" value="F:acyltransferase activity, transferring groups other than amino-acyl groups"/>
    <property type="evidence" value="ECO:0007669"/>
    <property type="project" value="InterPro"/>
</dbReference>
<dbReference type="Pfam" id="PF20680">
    <property type="entry name" value="DUF6817"/>
    <property type="match status" value="1"/>
</dbReference>
<dbReference type="SUPFAM" id="SSF109604">
    <property type="entry name" value="HD-domain/PDEase-like"/>
    <property type="match status" value="1"/>
</dbReference>
<organism evidence="1 2">
    <name type="scientific">Burkholderia territorii</name>
    <dbReference type="NCBI Taxonomy" id="1503055"/>
    <lineage>
        <taxon>Bacteria</taxon>
        <taxon>Pseudomonadati</taxon>
        <taxon>Pseudomonadota</taxon>
        <taxon>Betaproteobacteria</taxon>
        <taxon>Burkholderiales</taxon>
        <taxon>Burkholderiaceae</taxon>
        <taxon>Burkholderia</taxon>
        <taxon>Burkholderia cepacia complex</taxon>
    </lineage>
</organism>